<evidence type="ECO:0000256" key="2">
    <source>
        <dbReference type="SAM" id="Phobius"/>
    </source>
</evidence>
<dbReference type="Pfam" id="PF01145">
    <property type="entry name" value="Band_7"/>
    <property type="match status" value="1"/>
</dbReference>
<keyword evidence="2" id="KW-0812">Transmembrane</keyword>
<sequence length="313" mass="35205">MLSLAGIGTTAGWFIHPAFLLFFVYSLYLFLSGLTRIPADPPHKGVLTIWGKKTSYIIEEGIKLFLPSFPWWIEAIEIEMTKRNVTITISDVPCKHISSGKIKTEGMVSATVIVSFTWMPDEDRLGNFIKIRKDAGIESILTEKIGDEVRQMGREHDWQGLIFATDKINYTIIHKVTGDPINASMDEKAIDDYLKNLALNGSTDIIDLGVRIFRVNVSKVEVEKKVRDSADKLAVEEQERRAEVFEVETELEQAEKLYKKYEKTGEKKTMAECVHEIRMRKAQRDGKGVTTLEIPGLREAASAVATILKGGTP</sequence>
<evidence type="ECO:0000256" key="1">
    <source>
        <dbReference type="SAM" id="Coils"/>
    </source>
</evidence>
<keyword evidence="2" id="KW-1133">Transmembrane helix</keyword>
<organism evidence="4 5">
    <name type="scientific">Candidatus Vogelbacteria bacterium RIFOXYD1_FULL_51_18</name>
    <dbReference type="NCBI Taxonomy" id="1802440"/>
    <lineage>
        <taxon>Bacteria</taxon>
        <taxon>Candidatus Vogeliibacteriota</taxon>
    </lineage>
</organism>
<comment type="caution">
    <text evidence="4">The sequence shown here is derived from an EMBL/GenBank/DDBJ whole genome shotgun (WGS) entry which is preliminary data.</text>
</comment>
<evidence type="ECO:0000313" key="4">
    <source>
        <dbReference type="EMBL" id="OHA60190.1"/>
    </source>
</evidence>
<proteinExistence type="predicted"/>
<name>A0A1G2QHY3_9BACT</name>
<feature type="coiled-coil region" evidence="1">
    <location>
        <begin position="219"/>
        <end position="264"/>
    </location>
</feature>
<gene>
    <name evidence="4" type="ORF">A2569_01345</name>
</gene>
<keyword evidence="1" id="KW-0175">Coiled coil</keyword>
<dbReference type="EMBL" id="MHTL01000017">
    <property type="protein sequence ID" value="OHA60190.1"/>
    <property type="molecule type" value="Genomic_DNA"/>
</dbReference>
<dbReference type="AlphaFoldDB" id="A0A1G2QHY3"/>
<reference evidence="4 5" key="1">
    <citation type="journal article" date="2016" name="Nat. Commun.">
        <title>Thousands of microbial genomes shed light on interconnected biogeochemical processes in an aquifer system.</title>
        <authorList>
            <person name="Anantharaman K."/>
            <person name="Brown C.T."/>
            <person name="Hug L.A."/>
            <person name="Sharon I."/>
            <person name="Castelle C.J."/>
            <person name="Probst A.J."/>
            <person name="Thomas B.C."/>
            <person name="Singh A."/>
            <person name="Wilkins M.J."/>
            <person name="Karaoz U."/>
            <person name="Brodie E.L."/>
            <person name="Williams K.H."/>
            <person name="Hubbard S.S."/>
            <person name="Banfield J.F."/>
        </authorList>
    </citation>
    <scope>NUCLEOTIDE SEQUENCE [LARGE SCALE GENOMIC DNA]</scope>
</reference>
<dbReference type="Proteomes" id="UP000177090">
    <property type="component" value="Unassembled WGS sequence"/>
</dbReference>
<evidence type="ECO:0000259" key="3">
    <source>
        <dbReference type="Pfam" id="PF01145"/>
    </source>
</evidence>
<protein>
    <recommendedName>
        <fullName evidence="3">Band 7 domain-containing protein</fullName>
    </recommendedName>
</protein>
<keyword evidence="2" id="KW-0472">Membrane</keyword>
<feature type="domain" description="Band 7" evidence="3">
    <location>
        <begin position="41"/>
        <end position="250"/>
    </location>
</feature>
<evidence type="ECO:0000313" key="5">
    <source>
        <dbReference type="Proteomes" id="UP000177090"/>
    </source>
</evidence>
<accession>A0A1G2QHY3</accession>
<feature type="transmembrane region" description="Helical" evidence="2">
    <location>
        <begin position="12"/>
        <end position="31"/>
    </location>
</feature>
<dbReference type="InterPro" id="IPR001107">
    <property type="entry name" value="Band_7"/>
</dbReference>